<dbReference type="OrthoDB" id="3149508at2759"/>
<evidence type="ECO:0000259" key="1">
    <source>
        <dbReference type="Pfam" id="PF18803"/>
    </source>
</evidence>
<feature type="domain" description="CxC2-like cysteine cluster KDZ transposase-associated" evidence="1">
    <location>
        <begin position="1"/>
        <end position="62"/>
    </location>
</feature>
<feature type="non-terminal residue" evidence="2">
    <location>
        <position position="87"/>
    </location>
</feature>
<dbReference type="Proteomes" id="UP000054270">
    <property type="component" value="Unassembled WGS sequence"/>
</dbReference>
<feature type="non-terminal residue" evidence="2">
    <location>
        <position position="1"/>
    </location>
</feature>
<dbReference type="Pfam" id="PF18803">
    <property type="entry name" value="CxC2"/>
    <property type="match status" value="1"/>
</dbReference>
<dbReference type="EMBL" id="KN817651">
    <property type="protein sequence ID" value="KJA15195.1"/>
    <property type="molecule type" value="Genomic_DNA"/>
</dbReference>
<gene>
    <name evidence="2" type="ORF">HYPSUDRAFT_95167</name>
</gene>
<name>A0A0D2P3Z6_HYPSF</name>
<reference evidence="3" key="1">
    <citation type="submission" date="2014-04" db="EMBL/GenBank/DDBJ databases">
        <title>Evolutionary Origins and Diversification of the Mycorrhizal Mutualists.</title>
        <authorList>
            <consortium name="DOE Joint Genome Institute"/>
            <consortium name="Mycorrhizal Genomics Consortium"/>
            <person name="Kohler A."/>
            <person name="Kuo A."/>
            <person name="Nagy L.G."/>
            <person name="Floudas D."/>
            <person name="Copeland A."/>
            <person name="Barry K.W."/>
            <person name="Cichocki N."/>
            <person name="Veneault-Fourrey C."/>
            <person name="LaButti K."/>
            <person name="Lindquist E.A."/>
            <person name="Lipzen A."/>
            <person name="Lundell T."/>
            <person name="Morin E."/>
            <person name="Murat C."/>
            <person name="Riley R."/>
            <person name="Ohm R."/>
            <person name="Sun H."/>
            <person name="Tunlid A."/>
            <person name="Henrissat B."/>
            <person name="Grigoriev I.V."/>
            <person name="Hibbett D.S."/>
            <person name="Martin F."/>
        </authorList>
    </citation>
    <scope>NUCLEOTIDE SEQUENCE [LARGE SCALE GENOMIC DNA]</scope>
    <source>
        <strain evidence="3">FD-334 SS-4</strain>
    </source>
</reference>
<evidence type="ECO:0000313" key="3">
    <source>
        <dbReference type="Proteomes" id="UP000054270"/>
    </source>
</evidence>
<keyword evidence="3" id="KW-1185">Reference proteome</keyword>
<dbReference type="STRING" id="945553.A0A0D2P3Z6"/>
<evidence type="ECO:0000313" key="2">
    <source>
        <dbReference type="EMBL" id="KJA15195.1"/>
    </source>
</evidence>
<organism evidence="2 3">
    <name type="scientific">Hypholoma sublateritium (strain FD-334 SS-4)</name>
    <dbReference type="NCBI Taxonomy" id="945553"/>
    <lineage>
        <taxon>Eukaryota</taxon>
        <taxon>Fungi</taxon>
        <taxon>Dikarya</taxon>
        <taxon>Basidiomycota</taxon>
        <taxon>Agaricomycotina</taxon>
        <taxon>Agaricomycetes</taxon>
        <taxon>Agaricomycetidae</taxon>
        <taxon>Agaricales</taxon>
        <taxon>Agaricineae</taxon>
        <taxon>Strophariaceae</taxon>
        <taxon>Hypholoma</taxon>
    </lineage>
</organism>
<proteinExistence type="predicted"/>
<protein>
    <recommendedName>
        <fullName evidence="1">CxC2-like cysteine cluster KDZ transposase-associated domain-containing protein</fullName>
    </recommendedName>
</protein>
<dbReference type="AlphaFoldDB" id="A0A0D2P3Z6"/>
<dbReference type="InterPro" id="IPR041457">
    <property type="entry name" value="CxC2_KDZ-assoc"/>
</dbReference>
<accession>A0A0D2P3Z6</accession>
<sequence>CHCDRAASQAIQLSNEGYFPGTMVQPESVYSFGVLENFHTHTLSSKKVLYDYHDALVKMTNAAFPQDVPVSNRYSEFSQVAQVWDHL</sequence>